<dbReference type="Gene3D" id="3.90.870.10">
    <property type="entry name" value="DHBP synthase"/>
    <property type="match status" value="1"/>
</dbReference>
<dbReference type="FunFam" id="3.90.870.10:FF:000007">
    <property type="entry name" value="YrdC N6-threonylcarbamoyltransferase domain containing"/>
    <property type="match status" value="1"/>
</dbReference>
<evidence type="ECO:0000256" key="11">
    <source>
        <dbReference type="ARBA" id="ARBA00023128"/>
    </source>
</evidence>
<keyword evidence="11" id="KW-0496">Mitochondrion</keyword>
<comment type="similarity">
    <text evidence="4">Belongs to the SUA5 family.</text>
</comment>
<dbReference type="GO" id="GO:0006450">
    <property type="term" value="P:regulation of translational fidelity"/>
    <property type="evidence" value="ECO:0007669"/>
    <property type="project" value="TreeGrafter"/>
</dbReference>
<organism evidence="17 18">
    <name type="scientific">Ceratosolen solmsi marchali</name>
    <dbReference type="NCBI Taxonomy" id="326594"/>
    <lineage>
        <taxon>Eukaryota</taxon>
        <taxon>Metazoa</taxon>
        <taxon>Ecdysozoa</taxon>
        <taxon>Arthropoda</taxon>
        <taxon>Hexapoda</taxon>
        <taxon>Insecta</taxon>
        <taxon>Pterygota</taxon>
        <taxon>Neoptera</taxon>
        <taxon>Endopterygota</taxon>
        <taxon>Hymenoptera</taxon>
        <taxon>Apocrita</taxon>
        <taxon>Proctotrupomorpha</taxon>
        <taxon>Chalcidoidea</taxon>
        <taxon>Agaonidae</taxon>
        <taxon>Agaoninae</taxon>
        <taxon>Ceratosolen</taxon>
    </lineage>
</organism>
<proteinExistence type="inferred from homology"/>
<dbReference type="SUPFAM" id="SSF55821">
    <property type="entry name" value="YrdC/RibB"/>
    <property type="match status" value="1"/>
</dbReference>
<evidence type="ECO:0000256" key="2">
    <source>
        <dbReference type="ARBA" id="ARBA00004202"/>
    </source>
</evidence>
<comment type="subunit">
    <text evidence="15">Interacts with RSC1A1.</text>
</comment>
<dbReference type="PROSITE" id="PS51163">
    <property type="entry name" value="YRDC"/>
    <property type="match status" value="1"/>
</dbReference>
<dbReference type="GeneID" id="105365428"/>
<keyword evidence="12" id="KW-0472">Membrane</keyword>
<evidence type="ECO:0000256" key="8">
    <source>
        <dbReference type="ARBA" id="ARBA00022490"/>
    </source>
</evidence>
<protein>
    <recommendedName>
        <fullName evidence="6">Threonylcarbamoyl-AMP synthase</fullName>
        <ecNumber evidence="5">2.7.7.87</ecNumber>
    </recommendedName>
</protein>
<dbReference type="RefSeq" id="XP_011501887.1">
    <property type="nucleotide sequence ID" value="XM_011503585.1"/>
</dbReference>
<evidence type="ECO:0000256" key="13">
    <source>
        <dbReference type="ARBA" id="ARBA00048366"/>
    </source>
</evidence>
<keyword evidence="17" id="KW-1185">Reference proteome</keyword>
<accession>A0AAJ7DZ88</accession>
<gene>
    <name evidence="18" type="primary">LOC105365428</name>
</gene>
<dbReference type="GO" id="GO:0005739">
    <property type="term" value="C:mitochondrion"/>
    <property type="evidence" value="ECO:0007669"/>
    <property type="project" value="UniProtKB-SubCell"/>
</dbReference>
<comment type="function">
    <text evidence="14">Cytoplasmic and mitochondrial threonylcarbamoyl-AMP synthase required for the formation of a threonylcarbamoyl group on adenosine at position 37 (t(6)A37) in tRNAs that read codons beginning with adenine. Catalyzes the conversion of L-threonine, HCO(3)(-)/CO(2) and ATP to give threonylcarbamoyl-AMP (TC-AMP) as the acyladenylate intermediate, with the release of diphosphate. Participates in t(6)A37 formation in cytoplasmic and mitochondrial tRNAs. May regulate the activity of some transporters.</text>
</comment>
<dbReference type="CTD" id="3772640"/>
<keyword evidence="10" id="KW-0809">Transit peptide</keyword>
<evidence type="ECO:0000256" key="4">
    <source>
        <dbReference type="ARBA" id="ARBA00007663"/>
    </source>
</evidence>
<name>A0AAJ7DZ88_9HYME</name>
<comment type="subcellular location">
    <subcellularLocation>
        <location evidence="2">Cell membrane</location>
        <topology evidence="2">Peripheral membrane protein</topology>
    </subcellularLocation>
    <subcellularLocation>
        <location evidence="3">Cytoplasm</location>
    </subcellularLocation>
    <subcellularLocation>
        <location evidence="1">Mitochondrion</location>
    </subcellularLocation>
</comment>
<dbReference type="PANTHER" id="PTHR17490">
    <property type="entry name" value="SUA5"/>
    <property type="match status" value="1"/>
</dbReference>
<evidence type="ECO:0000256" key="15">
    <source>
        <dbReference type="ARBA" id="ARBA00063146"/>
    </source>
</evidence>
<dbReference type="GO" id="GO:0003725">
    <property type="term" value="F:double-stranded RNA binding"/>
    <property type="evidence" value="ECO:0007669"/>
    <property type="project" value="InterPro"/>
</dbReference>
<dbReference type="AlphaFoldDB" id="A0AAJ7DZ88"/>
<evidence type="ECO:0000256" key="12">
    <source>
        <dbReference type="ARBA" id="ARBA00023136"/>
    </source>
</evidence>
<dbReference type="KEGG" id="csol:105365428"/>
<evidence type="ECO:0000256" key="10">
    <source>
        <dbReference type="ARBA" id="ARBA00022946"/>
    </source>
</evidence>
<evidence type="ECO:0000259" key="16">
    <source>
        <dbReference type="PROSITE" id="PS51163"/>
    </source>
</evidence>
<evidence type="ECO:0000313" key="17">
    <source>
        <dbReference type="Proteomes" id="UP000695007"/>
    </source>
</evidence>
<dbReference type="Pfam" id="PF01300">
    <property type="entry name" value="Sua5_yciO_yrdC"/>
    <property type="match status" value="1"/>
</dbReference>
<evidence type="ECO:0000256" key="5">
    <source>
        <dbReference type="ARBA" id="ARBA00012584"/>
    </source>
</evidence>
<dbReference type="GO" id="GO:0000049">
    <property type="term" value="F:tRNA binding"/>
    <property type="evidence" value="ECO:0007669"/>
    <property type="project" value="TreeGrafter"/>
</dbReference>
<feature type="domain" description="YrdC-like" evidence="16">
    <location>
        <begin position="29"/>
        <end position="220"/>
    </location>
</feature>
<dbReference type="InterPro" id="IPR050156">
    <property type="entry name" value="TC-AMP_synthase_SUA5"/>
</dbReference>
<comment type="catalytic activity">
    <reaction evidence="13">
        <text>L-threonine + hydrogencarbonate + ATP = L-threonylcarbamoyladenylate + diphosphate + H2O</text>
        <dbReference type="Rhea" id="RHEA:36407"/>
        <dbReference type="ChEBI" id="CHEBI:15377"/>
        <dbReference type="ChEBI" id="CHEBI:17544"/>
        <dbReference type="ChEBI" id="CHEBI:30616"/>
        <dbReference type="ChEBI" id="CHEBI:33019"/>
        <dbReference type="ChEBI" id="CHEBI:57926"/>
        <dbReference type="ChEBI" id="CHEBI:73682"/>
        <dbReference type="EC" id="2.7.7.87"/>
    </reaction>
</comment>
<sequence length="252" mass="28348">MGPIKERLNKAKKTIKHFPNQIHWMGGGYNSAAVAARLILDEKIIALPTDTIYGLAGLAQSNTAIHNLYDIKKRDLNKPLAICLGDVKDIITWAEVEHLPTGLIETLLPGPTTIILKRKEALNPLLNEGVRNVGIRIPKLNFFLSVMKMVNKPVALTSANITQENNTLHPTEFEHLWSKLDGIFYDRPQPSKSKKMNRDASTVVDLSVQGKFNIFRQGKNCHKTINILKRFNLSEQKEETEESVETKKSETS</sequence>
<dbReference type="GO" id="GO:0005886">
    <property type="term" value="C:plasma membrane"/>
    <property type="evidence" value="ECO:0007669"/>
    <property type="project" value="UniProtKB-SubCell"/>
</dbReference>
<dbReference type="NCBIfam" id="TIGR00057">
    <property type="entry name" value="L-threonylcarbamoyladenylate synthase"/>
    <property type="match status" value="1"/>
</dbReference>
<evidence type="ECO:0000313" key="18">
    <source>
        <dbReference type="RefSeq" id="XP_011501887.1"/>
    </source>
</evidence>
<dbReference type="Proteomes" id="UP000695007">
    <property type="component" value="Unplaced"/>
</dbReference>
<evidence type="ECO:0000256" key="9">
    <source>
        <dbReference type="ARBA" id="ARBA00022679"/>
    </source>
</evidence>
<keyword evidence="9" id="KW-0808">Transferase</keyword>
<evidence type="ECO:0000256" key="14">
    <source>
        <dbReference type="ARBA" id="ARBA00058524"/>
    </source>
</evidence>
<dbReference type="InterPro" id="IPR006070">
    <property type="entry name" value="Sua5-like_dom"/>
</dbReference>
<evidence type="ECO:0000256" key="7">
    <source>
        <dbReference type="ARBA" id="ARBA00022475"/>
    </source>
</evidence>
<dbReference type="PANTHER" id="PTHR17490:SF10">
    <property type="entry name" value="THREONYLCARBAMOYL-AMP SYNTHASE"/>
    <property type="match status" value="1"/>
</dbReference>
<dbReference type="InterPro" id="IPR017945">
    <property type="entry name" value="DHBP_synth_RibB-like_a/b_dom"/>
</dbReference>
<keyword evidence="7" id="KW-1003">Cell membrane</keyword>
<dbReference type="GO" id="GO:0061710">
    <property type="term" value="F:L-threonylcarbamoyladenylate synthase"/>
    <property type="evidence" value="ECO:0007669"/>
    <property type="project" value="UniProtKB-EC"/>
</dbReference>
<evidence type="ECO:0000256" key="1">
    <source>
        <dbReference type="ARBA" id="ARBA00004173"/>
    </source>
</evidence>
<evidence type="ECO:0000256" key="6">
    <source>
        <dbReference type="ARBA" id="ARBA00015492"/>
    </source>
</evidence>
<keyword evidence="8" id="KW-0963">Cytoplasm</keyword>
<reference evidence="18" key="1">
    <citation type="submission" date="2025-08" db="UniProtKB">
        <authorList>
            <consortium name="RefSeq"/>
        </authorList>
    </citation>
    <scope>IDENTIFICATION</scope>
</reference>
<evidence type="ECO:0000256" key="3">
    <source>
        <dbReference type="ARBA" id="ARBA00004496"/>
    </source>
</evidence>
<dbReference type="EC" id="2.7.7.87" evidence="5"/>